<dbReference type="EMBL" id="CAKASE010000045">
    <property type="protein sequence ID" value="CAG9560463.1"/>
    <property type="molecule type" value="Genomic_DNA"/>
</dbReference>
<keyword evidence="3" id="KW-1185">Reference proteome</keyword>
<gene>
    <name evidence="2" type="ORF">DCHRY22_LOCUS2130</name>
</gene>
<name>A0A8J2QF61_9NEOP</name>
<dbReference type="Proteomes" id="UP000789524">
    <property type="component" value="Unassembled WGS sequence"/>
</dbReference>
<accession>A0A8J2QF61</accession>
<proteinExistence type="predicted"/>
<evidence type="ECO:0000313" key="2">
    <source>
        <dbReference type="EMBL" id="CAG9560463.1"/>
    </source>
</evidence>
<sequence>MSSDLRYSSSMRSASSGTSGGSQRTGLMTARLAGYWLAGSAGSGLATRERAPAAGVPDCARSALCNAAHRPALRLAEDRVALNRRDAPLCRPT</sequence>
<comment type="caution">
    <text evidence="2">The sequence shown here is derived from an EMBL/GenBank/DDBJ whole genome shotgun (WGS) entry which is preliminary data.</text>
</comment>
<organism evidence="2 3">
    <name type="scientific">Danaus chrysippus</name>
    <name type="common">African queen</name>
    <dbReference type="NCBI Taxonomy" id="151541"/>
    <lineage>
        <taxon>Eukaryota</taxon>
        <taxon>Metazoa</taxon>
        <taxon>Ecdysozoa</taxon>
        <taxon>Arthropoda</taxon>
        <taxon>Hexapoda</taxon>
        <taxon>Insecta</taxon>
        <taxon>Pterygota</taxon>
        <taxon>Neoptera</taxon>
        <taxon>Endopterygota</taxon>
        <taxon>Lepidoptera</taxon>
        <taxon>Glossata</taxon>
        <taxon>Ditrysia</taxon>
        <taxon>Papilionoidea</taxon>
        <taxon>Nymphalidae</taxon>
        <taxon>Danainae</taxon>
        <taxon>Danaini</taxon>
        <taxon>Danaina</taxon>
        <taxon>Danaus</taxon>
        <taxon>Anosia</taxon>
    </lineage>
</organism>
<protein>
    <submittedName>
        <fullName evidence="2">(African queen) hypothetical protein</fullName>
    </submittedName>
</protein>
<dbReference type="AlphaFoldDB" id="A0A8J2QF61"/>
<feature type="compositionally biased region" description="Low complexity" evidence="1">
    <location>
        <begin position="1"/>
        <end position="24"/>
    </location>
</feature>
<reference evidence="2" key="1">
    <citation type="submission" date="2021-09" db="EMBL/GenBank/DDBJ databases">
        <authorList>
            <person name="Martin H S."/>
        </authorList>
    </citation>
    <scope>NUCLEOTIDE SEQUENCE</scope>
</reference>
<feature type="region of interest" description="Disordered" evidence="1">
    <location>
        <begin position="1"/>
        <end position="25"/>
    </location>
</feature>
<evidence type="ECO:0000313" key="3">
    <source>
        <dbReference type="Proteomes" id="UP000789524"/>
    </source>
</evidence>
<evidence type="ECO:0000256" key="1">
    <source>
        <dbReference type="SAM" id="MobiDB-lite"/>
    </source>
</evidence>